<reference evidence="8" key="1">
    <citation type="submission" date="2022-12" db="EMBL/GenBank/DDBJ databases">
        <authorList>
            <person name="Petersen C."/>
        </authorList>
    </citation>
    <scope>NUCLEOTIDE SEQUENCE</scope>
    <source>
        <strain evidence="8">IBT 15544</strain>
    </source>
</reference>
<dbReference type="CDD" id="cd12148">
    <property type="entry name" value="fungal_TF_MHR"/>
    <property type="match status" value="1"/>
</dbReference>
<keyword evidence="1" id="KW-0479">Metal-binding</keyword>
<dbReference type="SUPFAM" id="SSF57701">
    <property type="entry name" value="Zn2/Cys6 DNA-binding domain"/>
    <property type="match status" value="1"/>
</dbReference>
<organism evidence="8 9">
    <name type="scientific">Penicillium cinerascens</name>
    <dbReference type="NCBI Taxonomy" id="70096"/>
    <lineage>
        <taxon>Eukaryota</taxon>
        <taxon>Fungi</taxon>
        <taxon>Dikarya</taxon>
        <taxon>Ascomycota</taxon>
        <taxon>Pezizomycotina</taxon>
        <taxon>Eurotiomycetes</taxon>
        <taxon>Eurotiomycetidae</taxon>
        <taxon>Eurotiales</taxon>
        <taxon>Aspergillaceae</taxon>
        <taxon>Penicillium</taxon>
    </lineage>
</organism>
<evidence type="ECO:0000256" key="6">
    <source>
        <dbReference type="SAM" id="MobiDB-lite"/>
    </source>
</evidence>
<dbReference type="Gene3D" id="4.10.240.10">
    <property type="entry name" value="Zn(2)-C6 fungal-type DNA-binding domain"/>
    <property type="match status" value="1"/>
</dbReference>
<dbReference type="InterPro" id="IPR053187">
    <property type="entry name" value="Notoamide_regulator"/>
</dbReference>
<gene>
    <name evidence="8" type="ORF">N7498_006140</name>
</gene>
<dbReference type="PROSITE" id="PS00463">
    <property type="entry name" value="ZN2_CY6_FUNGAL_1"/>
    <property type="match status" value="1"/>
</dbReference>
<dbReference type="GO" id="GO:0003677">
    <property type="term" value="F:DNA binding"/>
    <property type="evidence" value="ECO:0007669"/>
    <property type="project" value="UniProtKB-KW"/>
</dbReference>
<protein>
    <recommendedName>
        <fullName evidence="7">Zn(2)-C6 fungal-type domain-containing protein</fullName>
    </recommendedName>
</protein>
<dbReference type="PROSITE" id="PS50048">
    <property type="entry name" value="ZN2_CY6_FUNGAL_2"/>
    <property type="match status" value="1"/>
</dbReference>
<dbReference type="Proteomes" id="UP001150904">
    <property type="component" value="Unassembled WGS sequence"/>
</dbReference>
<dbReference type="OrthoDB" id="2593732at2759"/>
<dbReference type="InterPro" id="IPR007219">
    <property type="entry name" value="XnlR_reg_dom"/>
</dbReference>
<sequence>MDSSHSYSHSKSGSSSTSSSNTFHKRVSTACLACKKSKRKCSGTPPCTNCTTFHRTCIFDESLDQRRRVAAKRTADELSYHRDLLNDLFQLVRSADEPKSQVLLDLIRRNAPPHELRSYIDTTLADLGKHNDPETVAKLEDVKSIINVQDPAPAFRSKVMDIHYLCDEATIKVPAHPWTTVTSDAGLVSHLVSLYFTWDYPVHAFLDEGAFLRHMVAGDPSSRFCSPFLVNALLSNACYFSEFSEAYVVPGDISSKGCAFLAEAERLKGELHAQPTLASLQGTLFMYERYAMSRNDDLGYATLHEAIRMGEALGLIGNKGPRIAPEHLSEDMDSSCRRTAWGLFHIDTWVLPYMPFEGRPSFVTDWNRMVHTGFLRPCLISHVNMPLPERNRLEDQCVWRPYPTHRETRPSYLSLYFDEACKLSTIARDISRSMFADGRLSIDEFEVHRQSREVLYERLNRWHDLLPEAFEDRFKPPPHVILLKMRHYALTINLFSCISDQESTTEAPKTPESPPQQTSESKYNAWEVTQVAAHGIASLTRLLRREYGVSRAHHFAMYAINLALFTMLEQESFDVLDPDFLSLASAFSVVASRSALGRNLFHIFRQSVRAKAQGDRIRDSDSITDDLKDLFDEESSNEGHNRFDEYADGLEKLNQDKKYHGIGEDGQSLQDYPGLGLSDMLDRYESLSLGKDNVLAERHHPPGC</sequence>
<feature type="compositionally biased region" description="Low complexity" evidence="6">
    <location>
        <begin position="1"/>
        <end position="20"/>
    </location>
</feature>
<dbReference type="AlphaFoldDB" id="A0A9W9MHP1"/>
<keyword evidence="3" id="KW-0238">DNA-binding</keyword>
<accession>A0A9W9MHP1</accession>
<dbReference type="EMBL" id="JAPQKR010000013">
    <property type="protein sequence ID" value="KAJ5201477.1"/>
    <property type="molecule type" value="Genomic_DNA"/>
</dbReference>
<evidence type="ECO:0000256" key="2">
    <source>
        <dbReference type="ARBA" id="ARBA00023015"/>
    </source>
</evidence>
<dbReference type="InterPro" id="IPR036864">
    <property type="entry name" value="Zn2-C6_fun-type_DNA-bd_sf"/>
</dbReference>
<dbReference type="PANTHER" id="PTHR47256">
    <property type="entry name" value="ZN(II)2CYS6 TRANSCRIPTION FACTOR (EUROFUNG)-RELATED"/>
    <property type="match status" value="1"/>
</dbReference>
<dbReference type="GO" id="GO:0008270">
    <property type="term" value="F:zinc ion binding"/>
    <property type="evidence" value="ECO:0007669"/>
    <property type="project" value="InterPro"/>
</dbReference>
<evidence type="ECO:0000256" key="1">
    <source>
        <dbReference type="ARBA" id="ARBA00022723"/>
    </source>
</evidence>
<dbReference type="SMART" id="SM00066">
    <property type="entry name" value="GAL4"/>
    <property type="match status" value="1"/>
</dbReference>
<dbReference type="RefSeq" id="XP_058307393.1">
    <property type="nucleotide sequence ID" value="XM_058453202.1"/>
</dbReference>
<dbReference type="GeneID" id="83180503"/>
<proteinExistence type="predicted"/>
<feature type="domain" description="Zn(2)-C6 fungal-type" evidence="7">
    <location>
        <begin position="30"/>
        <end position="59"/>
    </location>
</feature>
<dbReference type="GO" id="GO:0000981">
    <property type="term" value="F:DNA-binding transcription factor activity, RNA polymerase II-specific"/>
    <property type="evidence" value="ECO:0007669"/>
    <property type="project" value="InterPro"/>
</dbReference>
<feature type="region of interest" description="Disordered" evidence="6">
    <location>
        <begin position="1"/>
        <end position="22"/>
    </location>
</feature>
<comment type="caution">
    <text evidence="8">The sequence shown here is derived from an EMBL/GenBank/DDBJ whole genome shotgun (WGS) entry which is preliminary data.</text>
</comment>
<keyword evidence="9" id="KW-1185">Reference proteome</keyword>
<evidence type="ECO:0000256" key="3">
    <source>
        <dbReference type="ARBA" id="ARBA00023125"/>
    </source>
</evidence>
<dbReference type="CDD" id="cd00067">
    <property type="entry name" value="GAL4"/>
    <property type="match status" value="1"/>
</dbReference>
<keyword evidence="2" id="KW-0805">Transcription regulation</keyword>
<evidence type="ECO:0000313" key="9">
    <source>
        <dbReference type="Proteomes" id="UP001150904"/>
    </source>
</evidence>
<name>A0A9W9MHP1_9EURO</name>
<evidence type="ECO:0000256" key="4">
    <source>
        <dbReference type="ARBA" id="ARBA00023163"/>
    </source>
</evidence>
<keyword evidence="4" id="KW-0804">Transcription</keyword>
<reference evidence="8" key="2">
    <citation type="journal article" date="2023" name="IMA Fungus">
        <title>Comparative genomic study of the Penicillium genus elucidates a diverse pangenome and 15 lateral gene transfer events.</title>
        <authorList>
            <person name="Petersen C."/>
            <person name="Sorensen T."/>
            <person name="Nielsen M.R."/>
            <person name="Sondergaard T.E."/>
            <person name="Sorensen J.L."/>
            <person name="Fitzpatrick D.A."/>
            <person name="Frisvad J.C."/>
            <person name="Nielsen K.L."/>
        </authorList>
    </citation>
    <scope>NUCLEOTIDE SEQUENCE</scope>
    <source>
        <strain evidence="8">IBT 15544</strain>
    </source>
</reference>
<dbReference type="InterPro" id="IPR001138">
    <property type="entry name" value="Zn2Cys6_DnaBD"/>
</dbReference>
<evidence type="ECO:0000259" key="7">
    <source>
        <dbReference type="PROSITE" id="PS50048"/>
    </source>
</evidence>
<evidence type="ECO:0000313" key="8">
    <source>
        <dbReference type="EMBL" id="KAJ5201477.1"/>
    </source>
</evidence>
<dbReference type="Pfam" id="PF00172">
    <property type="entry name" value="Zn_clus"/>
    <property type="match status" value="1"/>
</dbReference>
<evidence type="ECO:0000256" key="5">
    <source>
        <dbReference type="ARBA" id="ARBA00023242"/>
    </source>
</evidence>
<keyword evidence="5" id="KW-0539">Nucleus</keyword>
<dbReference type="Pfam" id="PF04082">
    <property type="entry name" value="Fungal_trans"/>
    <property type="match status" value="1"/>
</dbReference>
<dbReference type="PANTHER" id="PTHR47256:SF9">
    <property type="entry name" value="ZN(II)2CYS6 TRANSCRIPTION FACTOR (EUROFUNG)"/>
    <property type="match status" value="1"/>
</dbReference>
<dbReference type="GO" id="GO:0006351">
    <property type="term" value="P:DNA-templated transcription"/>
    <property type="evidence" value="ECO:0007669"/>
    <property type="project" value="InterPro"/>
</dbReference>